<accession>A0A7H1MD04</accession>
<keyword evidence="1" id="KW-1133">Transmembrane helix</keyword>
<reference evidence="3" key="1">
    <citation type="submission" date="2024-06" db="EMBL/GenBank/DDBJ databases">
        <title>Complete Genome Sequence of mouse commensal type strain Neisseria musculi.</title>
        <authorList>
            <person name="Thapa E."/>
            <person name="Aluvathingal J."/>
            <person name="Nadendla S."/>
            <person name="Mehta A."/>
            <person name="Tettelin H."/>
            <person name="Weyand N.J."/>
        </authorList>
    </citation>
    <scope>NUCLEOTIDE SEQUENCE</scope>
    <source>
        <strain evidence="3">NW831</strain>
    </source>
</reference>
<dbReference type="InterPro" id="IPR031566">
    <property type="entry name" value="CitMHS_2"/>
</dbReference>
<sequence length="472" mass="51356">MRSPTLLLPLLLAPLPAAASSLNGANLSLLWGIPFVLILLSIATGPLLFSTIWHHHFGKITALLTVLFLIPFTAAFGPTETSRTVAHALVAEYIPFIILLFALYTISGGILVWGNLHGSPRLNTAILAIGTVLASIMGTTGAAMLLIRPLLKANDNRKHRVHVVVFFIFLVANIGGGLTPLGDPPLFLGFLKGVDFGWTLRHMMVPVVLSSAVLLTLFYFLDRYYFTRENEVLPQDPSPDSPLKLFGKWNFLLLGGVVCAVLVSGLWKPQHPGIDILGTHYLLPNLLRDAVLLVLAAVSLAITPKQVRAGNEFNWEPILEVGKLFLGIFITIAPVIAMLQAGEKGAFAGLISLVHDSSGQPVNAMYFWITGLLSAFLDNAPTYLVFFNMAGGDAQALMSGHLFYTLLAVSMGSVFMGALSYIGNAPNFMVKAIAEQRKVPMPGFFGYMAWSLAILVPLFVLHTFIFFVWQLF</sequence>
<evidence type="ECO:0000256" key="2">
    <source>
        <dbReference type="SAM" id="SignalP"/>
    </source>
</evidence>
<feature type="transmembrane region" description="Helical" evidence="1">
    <location>
        <begin position="93"/>
        <end position="113"/>
    </location>
</feature>
<feature type="transmembrane region" description="Helical" evidence="1">
    <location>
        <begin position="324"/>
        <end position="342"/>
    </location>
</feature>
<dbReference type="Pfam" id="PF16980">
    <property type="entry name" value="CitMHS_2"/>
    <property type="match status" value="1"/>
</dbReference>
<feature type="transmembrane region" description="Helical" evidence="1">
    <location>
        <begin position="365"/>
        <end position="390"/>
    </location>
</feature>
<evidence type="ECO:0000256" key="1">
    <source>
        <dbReference type="SAM" id="Phobius"/>
    </source>
</evidence>
<feature type="transmembrane region" description="Helical" evidence="1">
    <location>
        <begin position="444"/>
        <end position="469"/>
    </location>
</feature>
<name>A0A7H1MD04_9NEIS</name>
<evidence type="ECO:0000313" key="4">
    <source>
        <dbReference type="Proteomes" id="UP000516412"/>
    </source>
</evidence>
<feature type="transmembrane region" description="Helical" evidence="1">
    <location>
        <begin position="125"/>
        <end position="151"/>
    </location>
</feature>
<feature type="transmembrane region" description="Helical" evidence="1">
    <location>
        <begin position="163"/>
        <end position="182"/>
    </location>
</feature>
<keyword evidence="2" id="KW-0732">Signal</keyword>
<protein>
    <submittedName>
        <fullName evidence="3">Citrate transporter family protein</fullName>
    </submittedName>
</protein>
<gene>
    <name evidence="3" type="ORF">H7A79_1365</name>
</gene>
<feature type="transmembrane region" description="Helical" evidence="1">
    <location>
        <begin position="402"/>
        <end position="424"/>
    </location>
</feature>
<dbReference type="KEGG" id="nmus:H7A79_1365"/>
<feature type="signal peptide" evidence="2">
    <location>
        <begin position="1"/>
        <end position="19"/>
    </location>
</feature>
<dbReference type="RefSeq" id="WP_187001531.1">
    <property type="nucleotide sequence ID" value="NZ_CP060414.2"/>
</dbReference>
<keyword evidence="1" id="KW-0812">Transmembrane</keyword>
<feature type="transmembrane region" description="Helical" evidence="1">
    <location>
        <begin position="29"/>
        <end position="49"/>
    </location>
</feature>
<dbReference type="Proteomes" id="UP000516412">
    <property type="component" value="Chromosome"/>
</dbReference>
<keyword evidence="1" id="KW-0472">Membrane</keyword>
<organism evidence="3 4">
    <name type="scientific">Neisseria musculi</name>
    <dbReference type="NCBI Taxonomy" id="1815583"/>
    <lineage>
        <taxon>Bacteria</taxon>
        <taxon>Pseudomonadati</taxon>
        <taxon>Pseudomonadota</taxon>
        <taxon>Betaproteobacteria</taxon>
        <taxon>Neisseriales</taxon>
        <taxon>Neisseriaceae</taxon>
        <taxon>Neisseria</taxon>
    </lineage>
</organism>
<dbReference type="EMBL" id="CP060414">
    <property type="protein sequence ID" value="QNT59519.1"/>
    <property type="molecule type" value="Genomic_DNA"/>
</dbReference>
<dbReference type="AlphaFoldDB" id="A0A7H1MD04"/>
<feature type="transmembrane region" description="Helical" evidence="1">
    <location>
        <begin position="287"/>
        <end position="303"/>
    </location>
</feature>
<evidence type="ECO:0000313" key="3">
    <source>
        <dbReference type="EMBL" id="QNT59519.1"/>
    </source>
</evidence>
<feature type="transmembrane region" description="Helical" evidence="1">
    <location>
        <begin position="202"/>
        <end position="221"/>
    </location>
</feature>
<keyword evidence="4" id="KW-1185">Reference proteome</keyword>
<feature type="transmembrane region" description="Helical" evidence="1">
    <location>
        <begin position="249"/>
        <end position="267"/>
    </location>
</feature>
<proteinExistence type="predicted"/>
<feature type="chain" id="PRO_5028948620" evidence="2">
    <location>
        <begin position="20"/>
        <end position="472"/>
    </location>
</feature>